<protein>
    <submittedName>
        <fullName evidence="3">Acyltransferase</fullName>
    </submittedName>
</protein>
<dbReference type="RefSeq" id="WP_181759328.1">
    <property type="nucleotide sequence ID" value="NZ_BMCR01000002.1"/>
</dbReference>
<keyword evidence="1" id="KW-0812">Transmembrane</keyword>
<dbReference type="AlphaFoldDB" id="A0A838XID4"/>
<dbReference type="GO" id="GO:0009103">
    <property type="term" value="P:lipopolysaccharide biosynthetic process"/>
    <property type="evidence" value="ECO:0007669"/>
    <property type="project" value="TreeGrafter"/>
</dbReference>
<feature type="transmembrane region" description="Helical" evidence="1">
    <location>
        <begin position="186"/>
        <end position="203"/>
    </location>
</feature>
<keyword evidence="3" id="KW-0012">Acyltransferase</keyword>
<keyword evidence="1" id="KW-1133">Transmembrane helix</keyword>
<organism evidence="3 4">
    <name type="scientific">Stappia taiwanensis</name>
    <dbReference type="NCBI Taxonomy" id="992267"/>
    <lineage>
        <taxon>Bacteria</taxon>
        <taxon>Pseudomonadati</taxon>
        <taxon>Pseudomonadota</taxon>
        <taxon>Alphaproteobacteria</taxon>
        <taxon>Hyphomicrobiales</taxon>
        <taxon>Stappiaceae</taxon>
        <taxon>Stappia</taxon>
    </lineage>
</organism>
<feature type="domain" description="Acyltransferase 3" evidence="2">
    <location>
        <begin position="8"/>
        <end position="320"/>
    </location>
</feature>
<feature type="transmembrane region" description="Helical" evidence="1">
    <location>
        <begin position="50"/>
        <end position="68"/>
    </location>
</feature>
<feature type="transmembrane region" description="Helical" evidence="1">
    <location>
        <begin position="311"/>
        <end position="329"/>
    </location>
</feature>
<comment type="caution">
    <text evidence="3">The sequence shown here is derived from an EMBL/GenBank/DDBJ whole genome shotgun (WGS) entry which is preliminary data.</text>
</comment>
<dbReference type="InterPro" id="IPR050879">
    <property type="entry name" value="Acyltransferase_3"/>
</dbReference>
<feature type="transmembrane region" description="Helical" evidence="1">
    <location>
        <begin position="12"/>
        <end position="30"/>
    </location>
</feature>
<feature type="transmembrane region" description="Helical" evidence="1">
    <location>
        <begin position="89"/>
        <end position="114"/>
    </location>
</feature>
<evidence type="ECO:0000313" key="4">
    <source>
        <dbReference type="Proteomes" id="UP000559404"/>
    </source>
</evidence>
<feature type="transmembrane region" description="Helical" evidence="1">
    <location>
        <begin position="215"/>
        <end position="235"/>
    </location>
</feature>
<keyword evidence="3" id="KW-0808">Transferase</keyword>
<gene>
    <name evidence="3" type="ORF">H1W37_05680</name>
</gene>
<feature type="transmembrane region" description="Helical" evidence="1">
    <location>
        <begin position="247"/>
        <end position="266"/>
    </location>
</feature>
<dbReference type="GO" id="GO:0016020">
    <property type="term" value="C:membrane"/>
    <property type="evidence" value="ECO:0007669"/>
    <property type="project" value="TreeGrafter"/>
</dbReference>
<proteinExistence type="predicted"/>
<keyword evidence="1" id="KW-0472">Membrane</keyword>
<sequence>MAVSERRPGLDLLRVAAVAAVAWFHFAFRMQVTGEAGPADFGEPGGFARYGYLGVSVFFAISGYVISISTEGRSAYGFAVARFARLWPGFVVCMSLTALVTLLVPGLGFPITAAQYLANLTMVAPFLGQPFMDGAYWSIVVEILFYGWVALLMAFGLWQRWPVAIAIVWLVIAALDQAAIGSGLLRKLFLTDFAGFFVFGMMLRAAERQVPGARVVLAAALVQAISGGVLFAARLPAVYGGEPFDPLTVAGLVLGALLLLSGLSRLRLPDGVTAAAGVAGRMTYPLYLLHQHIGYAAFFLLGPVLGGAATAMALAVALGGAALIITGRIEKPAARAVRRGGLWLGEWAQVRAAPLLVVRRRR</sequence>
<name>A0A838XID4_9HYPH</name>
<dbReference type="Pfam" id="PF01757">
    <property type="entry name" value="Acyl_transf_3"/>
    <property type="match status" value="1"/>
</dbReference>
<dbReference type="InterPro" id="IPR002656">
    <property type="entry name" value="Acyl_transf_3_dom"/>
</dbReference>
<reference evidence="3 4" key="1">
    <citation type="submission" date="2020-07" db="EMBL/GenBank/DDBJ databases">
        <authorList>
            <person name="Li M."/>
        </authorList>
    </citation>
    <scope>NUCLEOTIDE SEQUENCE [LARGE SCALE GENOMIC DNA]</scope>
    <source>
        <strain evidence="3 4">DSM 23284</strain>
    </source>
</reference>
<dbReference type="Proteomes" id="UP000559404">
    <property type="component" value="Unassembled WGS sequence"/>
</dbReference>
<reference evidence="3 4" key="2">
    <citation type="submission" date="2020-08" db="EMBL/GenBank/DDBJ databases">
        <title>Stappia taiwanensis sp. nov., isolated from a coastal thermal spring.</title>
        <authorList>
            <person name="Kampfer P."/>
        </authorList>
    </citation>
    <scope>NUCLEOTIDE SEQUENCE [LARGE SCALE GENOMIC DNA]</scope>
    <source>
        <strain evidence="3 4">DSM 23284</strain>
    </source>
</reference>
<evidence type="ECO:0000313" key="3">
    <source>
        <dbReference type="EMBL" id="MBA4611129.1"/>
    </source>
</evidence>
<dbReference type="PANTHER" id="PTHR23028:SF53">
    <property type="entry name" value="ACYL_TRANSF_3 DOMAIN-CONTAINING PROTEIN"/>
    <property type="match status" value="1"/>
</dbReference>
<feature type="transmembrane region" description="Helical" evidence="1">
    <location>
        <begin position="134"/>
        <end position="154"/>
    </location>
</feature>
<evidence type="ECO:0000256" key="1">
    <source>
        <dbReference type="SAM" id="Phobius"/>
    </source>
</evidence>
<keyword evidence="4" id="KW-1185">Reference proteome</keyword>
<evidence type="ECO:0000259" key="2">
    <source>
        <dbReference type="Pfam" id="PF01757"/>
    </source>
</evidence>
<dbReference type="EMBL" id="JACEON010000004">
    <property type="protein sequence ID" value="MBA4611129.1"/>
    <property type="molecule type" value="Genomic_DNA"/>
</dbReference>
<dbReference type="PANTHER" id="PTHR23028">
    <property type="entry name" value="ACETYLTRANSFERASE"/>
    <property type="match status" value="1"/>
</dbReference>
<feature type="transmembrane region" description="Helical" evidence="1">
    <location>
        <begin position="161"/>
        <end position="180"/>
    </location>
</feature>
<accession>A0A838XID4</accession>
<dbReference type="GO" id="GO:0016747">
    <property type="term" value="F:acyltransferase activity, transferring groups other than amino-acyl groups"/>
    <property type="evidence" value="ECO:0007669"/>
    <property type="project" value="InterPro"/>
</dbReference>